<dbReference type="AlphaFoldDB" id="R0FRY5"/>
<accession>R0FRY5</accession>
<dbReference type="EMBL" id="KB870809">
    <property type="protein sequence ID" value="EOA25472.1"/>
    <property type="molecule type" value="Genomic_DNA"/>
</dbReference>
<dbReference type="Proteomes" id="UP000029121">
    <property type="component" value="Unassembled WGS sequence"/>
</dbReference>
<keyword evidence="3" id="KW-1185">Reference proteome</keyword>
<protein>
    <submittedName>
        <fullName evidence="2">Uncharacterized protein</fullName>
    </submittedName>
</protein>
<name>R0FRY5_9BRAS</name>
<evidence type="ECO:0000256" key="1">
    <source>
        <dbReference type="SAM" id="Phobius"/>
    </source>
</evidence>
<feature type="transmembrane region" description="Helical" evidence="1">
    <location>
        <begin position="21"/>
        <end position="43"/>
    </location>
</feature>
<feature type="non-terminal residue" evidence="2">
    <location>
        <position position="1"/>
    </location>
</feature>
<evidence type="ECO:0000313" key="2">
    <source>
        <dbReference type="EMBL" id="EOA25472.1"/>
    </source>
</evidence>
<sequence>IIFILNIEAIAIENVVLASNAYSIGGICHTSGFCVFFGLLYSISPHLALLYLGLPCLLCFVAVMIAPGCPYVWKGPMQQSARTTRLVGACESTTICQLAVVIV</sequence>
<keyword evidence="1" id="KW-0812">Transmembrane</keyword>
<organism evidence="2 3">
    <name type="scientific">Capsella rubella</name>
    <dbReference type="NCBI Taxonomy" id="81985"/>
    <lineage>
        <taxon>Eukaryota</taxon>
        <taxon>Viridiplantae</taxon>
        <taxon>Streptophyta</taxon>
        <taxon>Embryophyta</taxon>
        <taxon>Tracheophyta</taxon>
        <taxon>Spermatophyta</taxon>
        <taxon>Magnoliopsida</taxon>
        <taxon>eudicotyledons</taxon>
        <taxon>Gunneridae</taxon>
        <taxon>Pentapetalae</taxon>
        <taxon>rosids</taxon>
        <taxon>malvids</taxon>
        <taxon>Brassicales</taxon>
        <taxon>Brassicaceae</taxon>
        <taxon>Camelineae</taxon>
        <taxon>Capsella</taxon>
    </lineage>
</organism>
<keyword evidence="1" id="KW-0472">Membrane</keyword>
<gene>
    <name evidence="2" type="ORF">CARUB_v10018810mg</name>
</gene>
<keyword evidence="1" id="KW-1133">Transmembrane helix</keyword>
<proteinExistence type="predicted"/>
<reference evidence="3" key="1">
    <citation type="journal article" date="2013" name="Nat. Genet.">
        <title>The Capsella rubella genome and the genomic consequences of rapid mating system evolution.</title>
        <authorList>
            <person name="Slotte T."/>
            <person name="Hazzouri K.M."/>
            <person name="Agren J.A."/>
            <person name="Koenig D."/>
            <person name="Maumus F."/>
            <person name="Guo Y.L."/>
            <person name="Steige K."/>
            <person name="Platts A.E."/>
            <person name="Escobar J.S."/>
            <person name="Newman L.K."/>
            <person name="Wang W."/>
            <person name="Mandakova T."/>
            <person name="Vello E."/>
            <person name="Smith L.M."/>
            <person name="Henz S.R."/>
            <person name="Steffen J."/>
            <person name="Takuno S."/>
            <person name="Brandvain Y."/>
            <person name="Coop G."/>
            <person name="Andolfatto P."/>
            <person name="Hu T.T."/>
            <person name="Blanchette M."/>
            <person name="Clark R.M."/>
            <person name="Quesneville H."/>
            <person name="Nordborg M."/>
            <person name="Gaut B.S."/>
            <person name="Lysak M.A."/>
            <person name="Jenkins J."/>
            <person name="Grimwood J."/>
            <person name="Chapman J."/>
            <person name="Prochnik S."/>
            <person name="Shu S."/>
            <person name="Rokhsar D."/>
            <person name="Schmutz J."/>
            <person name="Weigel D."/>
            <person name="Wright S.I."/>
        </authorList>
    </citation>
    <scope>NUCLEOTIDE SEQUENCE [LARGE SCALE GENOMIC DNA]</scope>
    <source>
        <strain evidence="3">cv. Monte Gargano</strain>
    </source>
</reference>
<evidence type="ECO:0000313" key="3">
    <source>
        <dbReference type="Proteomes" id="UP000029121"/>
    </source>
</evidence>
<feature type="transmembrane region" description="Helical" evidence="1">
    <location>
        <begin position="49"/>
        <end position="73"/>
    </location>
</feature>